<dbReference type="Proteomes" id="UP000237839">
    <property type="component" value="Unassembled WGS sequence"/>
</dbReference>
<dbReference type="PANTHER" id="PTHR42943">
    <property type="entry name" value="GLUTATHIONE S-TRANSFERASE KAPPA"/>
    <property type="match status" value="1"/>
</dbReference>
<dbReference type="CDD" id="cd03022">
    <property type="entry name" value="DsbA_HCCA_Iso"/>
    <property type="match status" value="1"/>
</dbReference>
<gene>
    <name evidence="4" type="ORF">S2091_2076</name>
</gene>
<dbReference type="EC" id="5.99.1.4" evidence="1"/>
<proteinExistence type="inferred from homology"/>
<dbReference type="EMBL" id="PUGF01000008">
    <property type="protein sequence ID" value="PRC93338.1"/>
    <property type="molecule type" value="Genomic_DNA"/>
</dbReference>
<organism evidence="4 5">
    <name type="scientific">Solimicrobium silvestre</name>
    <dbReference type="NCBI Taxonomy" id="2099400"/>
    <lineage>
        <taxon>Bacteria</taxon>
        <taxon>Pseudomonadati</taxon>
        <taxon>Pseudomonadota</taxon>
        <taxon>Betaproteobacteria</taxon>
        <taxon>Burkholderiales</taxon>
        <taxon>Oxalobacteraceae</taxon>
        <taxon>Solimicrobium</taxon>
    </lineage>
</organism>
<dbReference type="SUPFAM" id="SSF52833">
    <property type="entry name" value="Thioredoxin-like"/>
    <property type="match status" value="1"/>
</dbReference>
<dbReference type="InterPro" id="IPR001853">
    <property type="entry name" value="DSBA-like_thioredoxin_dom"/>
</dbReference>
<dbReference type="PIRSF" id="PIRSF006386">
    <property type="entry name" value="HCCAis_GSTk"/>
    <property type="match status" value="1"/>
</dbReference>
<name>A0A2S9H058_9BURK</name>
<dbReference type="InterPro" id="IPR036249">
    <property type="entry name" value="Thioredoxin-like_sf"/>
</dbReference>
<dbReference type="InterPro" id="IPR051924">
    <property type="entry name" value="GST_Kappa/NadH"/>
</dbReference>
<dbReference type="GO" id="GO:0018845">
    <property type="term" value="F:2-hydroxychromene-2-carboxylate isomerase activity"/>
    <property type="evidence" value="ECO:0007669"/>
    <property type="project" value="UniProtKB-UniRule"/>
</dbReference>
<reference evidence="4 5" key="1">
    <citation type="submission" date="2018-02" db="EMBL/GenBank/DDBJ databases">
        <title>Solimicrobium silvestre gen. nov., sp. nov., isolated from alpine forest soil.</title>
        <authorList>
            <person name="Margesin R."/>
            <person name="Albuquerque L."/>
            <person name="Zhang D.-C."/>
            <person name="Froufe H.J.C."/>
            <person name="Severino R."/>
            <person name="Roxo I."/>
            <person name="Egas C."/>
            <person name="Da Costa M.S."/>
        </authorList>
    </citation>
    <scope>NUCLEOTIDE SEQUENCE [LARGE SCALE GENOMIC DNA]</scope>
    <source>
        <strain evidence="4 5">S20-91</strain>
    </source>
</reference>
<dbReference type="Pfam" id="PF01323">
    <property type="entry name" value="DSBA"/>
    <property type="match status" value="1"/>
</dbReference>
<evidence type="ECO:0000259" key="3">
    <source>
        <dbReference type="Pfam" id="PF01323"/>
    </source>
</evidence>
<evidence type="ECO:0000313" key="5">
    <source>
        <dbReference type="Proteomes" id="UP000237839"/>
    </source>
</evidence>
<evidence type="ECO:0000313" key="4">
    <source>
        <dbReference type="EMBL" id="PRC93338.1"/>
    </source>
</evidence>
<dbReference type="Gene3D" id="3.40.30.10">
    <property type="entry name" value="Glutaredoxin"/>
    <property type="match status" value="1"/>
</dbReference>
<dbReference type="RefSeq" id="WP_105531725.1">
    <property type="nucleotide sequence ID" value="NZ_PUGF01000008.1"/>
</dbReference>
<evidence type="ECO:0000256" key="1">
    <source>
        <dbReference type="PIRNR" id="PIRNR006386"/>
    </source>
</evidence>
<evidence type="ECO:0000256" key="2">
    <source>
        <dbReference type="PIRSR" id="PIRSR006386-1"/>
    </source>
</evidence>
<dbReference type="GO" id="GO:0006749">
    <property type="term" value="P:glutathione metabolic process"/>
    <property type="evidence" value="ECO:0007669"/>
    <property type="project" value="TreeGrafter"/>
</dbReference>
<comment type="catalytic activity">
    <reaction evidence="1">
        <text>2-hydroxychromene-2-carboxylate = (3E)-4-(2-hydroxyphenyl)-2-oxobut-3-enoate</text>
        <dbReference type="Rhea" id="RHEA:27401"/>
        <dbReference type="ChEBI" id="CHEBI:59350"/>
        <dbReference type="ChEBI" id="CHEBI:59353"/>
        <dbReference type="EC" id="5.99.1.4"/>
    </reaction>
</comment>
<sequence>MSSTIHFYFDFTSPYGYLAAMRIDQLAAKYAQQVEWHPILLGVIFKTTGTLPLVDVPLKGTYSLHDLKRSARFHAIPFQQPEHFPISTQNTARAMLWIANKLGEDSAIKFAKAAYQAYFVDGINIGEIEHVVQIANRLGFDGDTLANEISSPEIKAQLKAEVDAAQEQGVFGAPFVIIDGEPFWGFDRFDQIEALLKNGQI</sequence>
<dbReference type="PANTHER" id="PTHR42943:SF2">
    <property type="entry name" value="GLUTATHIONE S-TRANSFERASE KAPPA 1"/>
    <property type="match status" value="1"/>
</dbReference>
<dbReference type="InterPro" id="IPR044087">
    <property type="entry name" value="NahD-like"/>
</dbReference>
<dbReference type="GO" id="GO:0004364">
    <property type="term" value="F:glutathione transferase activity"/>
    <property type="evidence" value="ECO:0007669"/>
    <property type="project" value="TreeGrafter"/>
</dbReference>
<dbReference type="GO" id="GO:1901170">
    <property type="term" value="P:naphthalene catabolic process"/>
    <property type="evidence" value="ECO:0007669"/>
    <property type="project" value="InterPro"/>
</dbReference>
<keyword evidence="5" id="KW-1185">Reference proteome</keyword>
<dbReference type="AlphaFoldDB" id="A0A2S9H058"/>
<comment type="similarity">
    <text evidence="1">Belongs to the GST superfamily. NadH family.</text>
</comment>
<comment type="caution">
    <text evidence="4">The sequence shown here is derived from an EMBL/GenBank/DDBJ whole genome shotgun (WGS) entry which is preliminary data.</text>
</comment>
<accession>A0A2S9H058</accession>
<protein>
    <recommendedName>
        <fullName evidence="1">2-hydroxychromene-2-carboxylate isomerase</fullName>
        <ecNumber evidence="1">5.99.1.4</ecNumber>
    </recommendedName>
</protein>
<feature type="active site" description="Nucleophile" evidence="2">
    <location>
        <position position="13"/>
    </location>
</feature>
<feature type="domain" description="DSBA-like thioredoxin" evidence="3">
    <location>
        <begin position="4"/>
        <end position="196"/>
    </location>
</feature>
<keyword evidence="1 4" id="KW-0413">Isomerase</keyword>
<dbReference type="InterPro" id="IPR014440">
    <property type="entry name" value="HCCAis_GSTk"/>
</dbReference>
<dbReference type="GO" id="GO:0004602">
    <property type="term" value="F:glutathione peroxidase activity"/>
    <property type="evidence" value="ECO:0007669"/>
    <property type="project" value="TreeGrafter"/>
</dbReference>
<dbReference type="OrthoDB" id="8560325at2"/>